<protein>
    <submittedName>
        <fullName evidence="7">Mads box protein, putative</fullName>
    </submittedName>
</protein>
<evidence type="ECO:0000256" key="5">
    <source>
        <dbReference type="ARBA" id="ARBA00023242"/>
    </source>
</evidence>
<dbReference type="InterPro" id="IPR002100">
    <property type="entry name" value="TF_MADSbox"/>
</dbReference>
<dbReference type="PROSITE" id="PS50066">
    <property type="entry name" value="MADS_BOX_2"/>
    <property type="match status" value="1"/>
</dbReference>
<evidence type="ECO:0000256" key="3">
    <source>
        <dbReference type="ARBA" id="ARBA00023125"/>
    </source>
</evidence>
<dbReference type="SMART" id="SM00432">
    <property type="entry name" value="MADS"/>
    <property type="match status" value="1"/>
</dbReference>
<gene>
    <name evidence="7" type="ORF">RCOM_0707590</name>
</gene>
<dbReference type="InterPro" id="IPR050142">
    <property type="entry name" value="MADS-box/MEF2_TF"/>
</dbReference>
<evidence type="ECO:0000313" key="8">
    <source>
        <dbReference type="Proteomes" id="UP000008311"/>
    </source>
</evidence>
<evidence type="ECO:0000256" key="4">
    <source>
        <dbReference type="ARBA" id="ARBA00023163"/>
    </source>
</evidence>
<reference evidence="8" key="1">
    <citation type="journal article" date="2010" name="Nat. Biotechnol.">
        <title>Draft genome sequence of the oilseed species Ricinus communis.</title>
        <authorList>
            <person name="Chan A.P."/>
            <person name="Crabtree J."/>
            <person name="Zhao Q."/>
            <person name="Lorenzi H."/>
            <person name="Orvis J."/>
            <person name="Puiu D."/>
            <person name="Melake-Berhan A."/>
            <person name="Jones K.M."/>
            <person name="Redman J."/>
            <person name="Chen G."/>
            <person name="Cahoon E.B."/>
            <person name="Gedil M."/>
            <person name="Stanke M."/>
            <person name="Haas B.J."/>
            <person name="Wortman J.R."/>
            <person name="Fraser-Liggett C.M."/>
            <person name="Ravel J."/>
            <person name="Rabinowicz P.D."/>
        </authorList>
    </citation>
    <scope>NUCLEOTIDE SEQUENCE [LARGE SCALE GENOMIC DNA]</scope>
    <source>
        <strain evidence="8">cv. Hale</strain>
    </source>
</reference>
<dbReference type="GO" id="GO:0005634">
    <property type="term" value="C:nucleus"/>
    <property type="evidence" value="ECO:0007669"/>
    <property type="project" value="UniProtKB-SubCell"/>
</dbReference>
<dbReference type="GO" id="GO:0003677">
    <property type="term" value="F:DNA binding"/>
    <property type="evidence" value="ECO:0007669"/>
    <property type="project" value="UniProtKB-KW"/>
</dbReference>
<keyword evidence="8" id="KW-1185">Reference proteome</keyword>
<organism evidence="7 8">
    <name type="scientific">Ricinus communis</name>
    <name type="common">Castor bean</name>
    <dbReference type="NCBI Taxonomy" id="3988"/>
    <lineage>
        <taxon>Eukaryota</taxon>
        <taxon>Viridiplantae</taxon>
        <taxon>Streptophyta</taxon>
        <taxon>Embryophyta</taxon>
        <taxon>Tracheophyta</taxon>
        <taxon>Spermatophyta</taxon>
        <taxon>Magnoliopsida</taxon>
        <taxon>eudicotyledons</taxon>
        <taxon>Gunneridae</taxon>
        <taxon>Pentapetalae</taxon>
        <taxon>rosids</taxon>
        <taxon>fabids</taxon>
        <taxon>Malpighiales</taxon>
        <taxon>Euphorbiaceae</taxon>
        <taxon>Acalyphoideae</taxon>
        <taxon>Acalypheae</taxon>
        <taxon>Ricinus</taxon>
    </lineage>
</organism>
<name>B9RQX6_RICCO</name>
<accession>B9RQX6</accession>
<dbReference type="SUPFAM" id="SSF55455">
    <property type="entry name" value="SRF-like"/>
    <property type="match status" value="1"/>
</dbReference>
<keyword evidence="5" id="KW-0539">Nucleus</keyword>
<keyword evidence="3" id="KW-0238">DNA-binding</keyword>
<dbReference type="Gene3D" id="3.40.1810.10">
    <property type="entry name" value="Transcription factor, MADS-box"/>
    <property type="match status" value="1"/>
</dbReference>
<keyword evidence="2" id="KW-0805">Transcription regulation</keyword>
<feature type="domain" description="MADS-box" evidence="6">
    <location>
        <begin position="1"/>
        <end position="61"/>
    </location>
</feature>
<dbReference type="AlphaFoldDB" id="B9RQX6"/>
<evidence type="ECO:0000256" key="1">
    <source>
        <dbReference type="ARBA" id="ARBA00004123"/>
    </source>
</evidence>
<evidence type="ECO:0000313" key="7">
    <source>
        <dbReference type="EMBL" id="EEF46147.1"/>
    </source>
</evidence>
<dbReference type="EMBL" id="EQ973802">
    <property type="protein sequence ID" value="EEF46147.1"/>
    <property type="molecule type" value="Genomic_DNA"/>
</dbReference>
<dbReference type="GO" id="GO:0046983">
    <property type="term" value="F:protein dimerization activity"/>
    <property type="evidence" value="ECO:0007669"/>
    <property type="project" value="InterPro"/>
</dbReference>
<keyword evidence="4" id="KW-0804">Transcription</keyword>
<evidence type="ECO:0000256" key="2">
    <source>
        <dbReference type="ARBA" id="ARBA00023015"/>
    </source>
</evidence>
<dbReference type="Pfam" id="PF00319">
    <property type="entry name" value="SRF-TF"/>
    <property type="match status" value="1"/>
</dbReference>
<dbReference type="InterPro" id="IPR036879">
    <property type="entry name" value="TF_MADSbox_sf"/>
</dbReference>
<dbReference type="FunCoup" id="B9RQX6">
    <property type="interactions" value="13"/>
</dbReference>
<dbReference type="PANTHER" id="PTHR48019">
    <property type="entry name" value="SERUM RESPONSE FACTOR HOMOLOG"/>
    <property type="match status" value="1"/>
</dbReference>
<sequence>MGRRKLKILRLESVKARQVKYSKRKLGVLKKGKELATLCDVDLGLIMFSPSGKPSLYVGHDK</sequence>
<proteinExistence type="predicted"/>
<evidence type="ECO:0000259" key="6">
    <source>
        <dbReference type="PROSITE" id="PS50066"/>
    </source>
</evidence>
<dbReference type="Proteomes" id="UP000008311">
    <property type="component" value="Unassembled WGS sequence"/>
</dbReference>
<comment type="subcellular location">
    <subcellularLocation>
        <location evidence="1">Nucleus</location>
    </subcellularLocation>
</comment>
<dbReference type="PRINTS" id="PR00404">
    <property type="entry name" value="MADSDOMAIN"/>
</dbReference>
<dbReference type="InParanoid" id="B9RQX6"/>
<dbReference type="eggNOG" id="KOG0014">
    <property type="taxonomic scope" value="Eukaryota"/>
</dbReference>